<feature type="compositionally biased region" description="Basic and acidic residues" evidence="1">
    <location>
        <begin position="99"/>
        <end position="108"/>
    </location>
</feature>
<gene>
    <name evidence="2" type="ORF">BpHYR1_020405</name>
</gene>
<evidence type="ECO:0000256" key="1">
    <source>
        <dbReference type="SAM" id="MobiDB-lite"/>
    </source>
</evidence>
<accession>A0A3M7R7D9</accession>
<feature type="compositionally biased region" description="Polar residues" evidence="1">
    <location>
        <begin position="85"/>
        <end position="98"/>
    </location>
</feature>
<dbReference type="AlphaFoldDB" id="A0A3M7R7D9"/>
<evidence type="ECO:0000313" key="2">
    <source>
        <dbReference type="EMBL" id="RNA19168.1"/>
    </source>
</evidence>
<protein>
    <submittedName>
        <fullName evidence="2">Uncharacterized protein</fullName>
    </submittedName>
</protein>
<dbReference type="EMBL" id="REGN01004092">
    <property type="protein sequence ID" value="RNA19168.1"/>
    <property type="molecule type" value="Genomic_DNA"/>
</dbReference>
<evidence type="ECO:0000313" key="3">
    <source>
        <dbReference type="Proteomes" id="UP000276133"/>
    </source>
</evidence>
<comment type="caution">
    <text evidence="2">The sequence shown here is derived from an EMBL/GenBank/DDBJ whole genome shotgun (WGS) entry which is preliminary data.</text>
</comment>
<feature type="region of interest" description="Disordered" evidence="1">
    <location>
        <begin position="83"/>
        <end position="108"/>
    </location>
</feature>
<organism evidence="2 3">
    <name type="scientific">Brachionus plicatilis</name>
    <name type="common">Marine rotifer</name>
    <name type="synonym">Brachionus muelleri</name>
    <dbReference type="NCBI Taxonomy" id="10195"/>
    <lineage>
        <taxon>Eukaryota</taxon>
        <taxon>Metazoa</taxon>
        <taxon>Spiralia</taxon>
        <taxon>Gnathifera</taxon>
        <taxon>Rotifera</taxon>
        <taxon>Eurotatoria</taxon>
        <taxon>Monogononta</taxon>
        <taxon>Pseudotrocha</taxon>
        <taxon>Ploima</taxon>
        <taxon>Brachionidae</taxon>
        <taxon>Brachionus</taxon>
    </lineage>
</organism>
<name>A0A3M7R7D9_BRAPC</name>
<keyword evidence="3" id="KW-1185">Reference proteome</keyword>
<reference evidence="2 3" key="1">
    <citation type="journal article" date="2018" name="Sci. Rep.">
        <title>Genomic signatures of local adaptation to the degree of environmental predictability in rotifers.</title>
        <authorList>
            <person name="Franch-Gras L."/>
            <person name="Hahn C."/>
            <person name="Garcia-Roger E.M."/>
            <person name="Carmona M.J."/>
            <person name="Serra M."/>
            <person name="Gomez A."/>
        </authorList>
    </citation>
    <scope>NUCLEOTIDE SEQUENCE [LARGE SCALE GENOMIC DNA]</scope>
    <source>
        <strain evidence="2">HYR1</strain>
    </source>
</reference>
<sequence length="108" mass="12654">MQWIRILPRVGLGKRSPDKISSSLMSRRPSRKSMYKSLTLYGPSRTKCEFIHLEKVFFWTISRSSANTWMRVRSKSRAVELPPSSMLNLNNQVDSGQNLEREEKYEDD</sequence>
<proteinExistence type="predicted"/>
<dbReference type="Proteomes" id="UP000276133">
    <property type="component" value="Unassembled WGS sequence"/>
</dbReference>